<organism evidence="1">
    <name type="scientific">Nakamurella sp. A5-74</name>
    <dbReference type="NCBI Taxonomy" id="3158264"/>
    <lineage>
        <taxon>Bacteria</taxon>
        <taxon>Bacillati</taxon>
        <taxon>Actinomycetota</taxon>
        <taxon>Actinomycetes</taxon>
        <taxon>Nakamurellales</taxon>
        <taxon>Nakamurellaceae</taxon>
        <taxon>Nakamurella</taxon>
    </lineage>
</organism>
<sequence length="157" mass="17090">MSAAESMPFSVKFDDLRIGDEIRVFHPDTSTEYAVRVEDLSTHTVWIGRTHAPRLVIHVVDGHRFELVCPGPLAPWSQPTVACPSWCGGDKIDDEGGVIHLRRIGSMGVEISQTPDEPATIAWPADHEVADYPTADQAAQIGADLVEAARLLRAALV</sequence>
<dbReference type="RefSeq" id="WP_353647965.1">
    <property type="nucleotide sequence ID" value="NZ_CP159218.1"/>
</dbReference>
<evidence type="ECO:0000313" key="1">
    <source>
        <dbReference type="EMBL" id="XCG62350.1"/>
    </source>
</evidence>
<protein>
    <submittedName>
        <fullName evidence="1">Uncharacterized protein</fullName>
    </submittedName>
</protein>
<gene>
    <name evidence="1" type="ORF">ABLG96_13915</name>
</gene>
<accession>A0AAU8DL34</accession>
<name>A0AAU8DL34_9ACTN</name>
<dbReference type="AlphaFoldDB" id="A0AAU8DL34"/>
<reference evidence="1" key="1">
    <citation type="submission" date="2024-05" db="EMBL/GenBank/DDBJ databases">
        <authorList>
            <person name="Cai S.Y."/>
            <person name="Jin L.M."/>
            <person name="Li H.R."/>
        </authorList>
    </citation>
    <scope>NUCLEOTIDE SEQUENCE</scope>
    <source>
        <strain evidence="1">A5-74</strain>
    </source>
</reference>
<dbReference type="EMBL" id="CP159218">
    <property type="protein sequence ID" value="XCG62350.1"/>
    <property type="molecule type" value="Genomic_DNA"/>
</dbReference>
<proteinExistence type="predicted"/>